<protein>
    <submittedName>
        <fullName evidence="7">Uncharacterized protein</fullName>
    </submittedName>
</protein>
<comment type="caution">
    <text evidence="7">The sequence shown here is derived from an EMBL/GenBank/DDBJ whole genome shotgun (WGS) entry which is preliminary data.</text>
</comment>
<keyword evidence="8" id="KW-1185">Reference proteome</keyword>
<evidence type="ECO:0000313" key="7">
    <source>
        <dbReference type="EMBL" id="PAV83227.1"/>
    </source>
</evidence>
<evidence type="ECO:0000256" key="5">
    <source>
        <dbReference type="ARBA" id="ARBA00023136"/>
    </source>
</evidence>
<dbReference type="InterPro" id="IPR050920">
    <property type="entry name" value="Nematode_rcpt-like_delta"/>
</dbReference>
<evidence type="ECO:0000256" key="1">
    <source>
        <dbReference type="ARBA" id="ARBA00004141"/>
    </source>
</evidence>
<dbReference type="EMBL" id="LIAE01006982">
    <property type="protein sequence ID" value="PAV83227.1"/>
    <property type="molecule type" value="Genomic_DNA"/>
</dbReference>
<proteinExistence type="inferred from homology"/>
<dbReference type="GO" id="GO:0016020">
    <property type="term" value="C:membrane"/>
    <property type="evidence" value="ECO:0007669"/>
    <property type="project" value="UniProtKB-SubCell"/>
</dbReference>
<gene>
    <name evidence="7" type="ORF">WR25_03480</name>
</gene>
<evidence type="ECO:0000256" key="6">
    <source>
        <dbReference type="SAM" id="Phobius"/>
    </source>
</evidence>
<dbReference type="AlphaFoldDB" id="A0A2A2LB02"/>
<dbReference type="SUPFAM" id="SSF81321">
    <property type="entry name" value="Family A G protein-coupled receptor-like"/>
    <property type="match status" value="1"/>
</dbReference>
<sequence>MIRKDLFDRLNRTSDALQDFQDKVTTNQQGVVPINQNFGEQTTQSPTGSNQSGIVSAEERRIPLFGDDYTRNPLILYFHGIAVFSHGISYIIILGTAHFILKTLKKKQTTMSMETLSKNELLVHAVFAEAFLPLVLAAPVAANALLTALNWQEYLPMYLISLVPLLSPLISILFVPAYRHCIVDFLIFKKLRKAKPQQQVVNDEITAPEPTLVEVSM</sequence>
<evidence type="ECO:0000256" key="3">
    <source>
        <dbReference type="ARBA" id="ARBA00022692"/>
    </source>
</evidence>
<organism evidence="7 8">
    <name type="scientific">Diploscapter pachys</name>
    <dbReference type="NCBI Taxonomy" id="2018661"/>
    <lineage>
        <taxon>Eukaryota</taxon>
        <taxon>Metazoa</taxon>
        <taxon>Ecdysozoa</taxon>
        <taxon>Nematoda</taxon>
        <taxon>Chromadorea</taxon>
        <taxon>Rhabditida</taxon>
        <taxon>Rhabditina</taxon>
        <taxon>Rhabditomorpha</taxon>
        <taxon>Rhabditoidea</taxon>
        <taxon>Rhabditidae</taxon>
        <taxon>Diploscapter</taxon>
    </lineage>
</organism>
<dbReference type="PANTHER" id="PTHR22945:SF92">
    <property type="entry name" value="G PROTEIN-COUPLED RECEPTOR"/>
    <property type="match status" value="1"/>
</dbReference>
<feature type="transmembrane region" description="Helical" evidence="6">
    <location>
        <begin position="165"/>
        <end position="188"/>
    </location>
</feature>
<keyword evidence="4 6" id="KW-1133">Transmembrane helix</keyword>
<reference evidence="7 8" key="1">
    <citation type="journal article" date="2017" name="Curr. Biol.">
        <title>Genome architecture and evolution of a unichromosomal asexual nematode.</title>
        <authorList>
            <person name="Fradin H."/>
            <person name="Zegar C."/>
            <person name="Gutwein M."/>
            <person name="Lucas J."/>
            <person name="Kovtun M."/>
            <person name="Corcoran D."/>
            <person name="Baugh L.R."/>
            <person name="Kiontke K."/>
            <person name="Gunsalus K."/>
            <person name="Fitch D.H."/>
            <person name="Piano F."/>
        </authorList>
    </citation>
    <scope>NUCLEOTIDE SEQUENCE [LARGE SCALE GENOMIC DNA]</scope>
    <source>
        <strain evidence="7">PF1309</strain>
    </source>
</reference>
<name>A0A2A2LB02_9BILA</name>
<comment type="similarity">
    <text evidence="2">Belongs to the nematode receptor-like protein srd family.</text>
</comment>
<comment type="subcellular location">
    <subcellularLocation>
        <location evidence="1">Membrane</location>
        <topology evidence="1">Multi-pass membrane protein</topology>
    </subcellularLocation>
</comment>
<evidence type="ECO:0000256" key="4">
    <source>
        <dbReference type="ARBA" id="ARBA00022989"/>
    </source>
</evidence>
<dbReference type="PANTHER" id="PTHR22945">
    <property type="entry name" value="SERPENTINE RECEPTOR, CLASS D DELTA"/>
    <property type="match status" value="1"/>
</dbReference>
<dbReference type="InterPro" id="IPR019421">
    <property type="entry name" value="7TM_GPCR_serpentine_rcpt_Srd"/>
</dbReference>
<dbReference type="OrthoDB" id="5843445at2759"/>
<accession>A0A2A2LB02</accession>
<feature type="transmembrane region" description="Helical" evidence="6">
    <location>
        <begin position="74"/>
        <end position="101"/>
    </location>
</feature>
<feature type="transmembrane region" description="Helical" evidence="6">
    <location>
        <begin position="121"/>
        <end position="145"/>
    </location>
</feature>
<evidence type="ECO:0000313" key="8">
    <source>
        <dbReference type="Proteomes" id="UP000218231"/>
    </source>
</evidence>
<dbReference type="Pfam" id="PF10317">
    <property type="entry name" value="7TM_GPCR_Srd"/>
    <property type="match status" value="1"/>
</dbReference>
<keyword evidence="5 6" id="KW-0472">Membrane</keyword>
<evidence type="ECO:0000256" key="2">
    <source>
        <dbReference type="ARBA" id="ARBA00009166"/>
    </source>
</evidence>
<keyword evidence="3 6" id="KW-0812">Transmembrane</keyword>
<dbReference type="Proteomes" id="UP000218231">
    <property type="component" value="Unassembled WGS sequence"/>
</dbReference>